<feature type="compositionally biased region" description="Low complexity" evidence="1">
    <location>
        <begin position="103"/>
        <end position="115"/>
    </location>
</feature>
<feature type="domain" description="DUF5648" evidence="2">
    <location>
        <begin position="9"/>
        <end position="97"/>
    </location>
</feature>
<evidence type="ECO:0000313" key="4">
    <source>
        <dbReference type="Proteomes" id="UP000245021"/>
    </source>
</evidence>
<dbReference type="Pfam" id="PF18885">
    <property type="entry name" value="DUF5648"/>
    <property type="match status" value="1"/>
</dbReference>
<name>A0A2R5HJA2_9LACT</name>
<protein>
    <recommendedName>
        <fullName evidence="2">DUF5648 domain-containing protein</fullName>
    </recommendedName>
</protein>
<evidence type="ECO:0000313" key="3">
    <source>
        <dbReference type="EMBL" id="GBG96271.1"/>
    </source>
</evidence>
<keyword evidence="4" id="KW-1185">Reference proteome</keyword>
<dbReference type="InterPro" id="IPR043708">
    <property type="entry name" value="DUF5648"/>
</dbReference>
<comment type="caution">
    <text evidence="3">The sequence shown here is derived from an EMBL/GenBank/DDBJ whole genome shotgun (WGS) entry which is preliminary data.</text>
</comment>
<gene>
    <name evidence="3" type="ORF">NtB2_00382</name>
</gene>
<evidence type="ECO:0000256" key="1">
    <source>
        <dbReference type="SAM" id="MobiDB-lite"/>
    </source>
</evidence>
<feature type="region of interest" description="Disordered" evidence="1">
    <location>
        <begin position="103"/>
        <end position="131"/>
    </location>
</feature>
<reference evidence="3 4" key="1">
    <citation type="journal article" date="2018" name="Genome Announc.">
        <title>Draft Genome Sequence of Lactococcus sp. Strain NtB2 (JCM 32569), Isolated from the Gut of the Higher Termite Nasutitermes takasagoensis.</title>
        <authorList>
            <person name="Noda S."/>
            <person name="Aihara C."/>
            <person name="Yuki M."/>
            <person name="Ohkuma M."/>
        </authorList>
    </citation>
    <scope>NUCLEOTIDE SEQUENCE [LARGE SCALE GENOMIC DNA]</scope>
    <source>
        <strain evidence="3 4">NtB2</strain>
    </source>
</reference>
<dbReference type="EMBL" id="BFFO01000002">
    <property type="protein sequence ID" value="GBG96271.1"/>
    <property type="molecule type" value="Genomic_DNA"/>
</dbReference>
<dbReference type="AlphaFoldDB" id="A0A2R5HJA2"/>
<organism evidence="3 4">
    <name type="scientific">Lactococcus termiticola</name>
    <dbReference type="NCBI Taxonomy" id="2169526"/>
    <lineage>
        <taxon>Bacteria</taxon>
        <taxon>Bacillati</taxon>
        <taxon>Bacillota</taxon>
        <taxon>Bacilli</taxon>
        <taxon>Lactobacillales</taxon>
        <taxon>Streptococcaceae</taxon>
        <taxon>Lactococcus</taxon>
    </lineage>
</organism>
<proteinExistence type="predicted"/>
<dbReference type="Proteomes" id="UP000245021">
    <property type="component" value="Unassembled WGS sequence"/>
</dbReference>
<evidence type="ECO:0000259" key="2">
    <source>
        <dbReference type="Pfam" id="PF18885"/>
    </source>
</evidence>
<accession>A0A2R5HJA2</accession>
<sequence length="131" mass="13996">MDSVTFTEPDTGANVYRVYNPKSGEHLFTTSSYEKDSLLKIGWNYEGVPFHSGGSTPVYRLYNPKAGIGAHLNTANVNEKNTLVSQGWTYEGVAWYAKAAGSTTIPNTPGTTPPANGGGDFSLGDTGNQPF</sequence>